<reference evidence="1" key="1">
    <citation type="submission" date="2024-03" db="EMBL/GenBank/DDBJ databases">
        <title>Human intestinal bacterial collection.</title>
        <authorList>
            <person name="Pauvert C."/>
            <person name="Hitch T.C.A."/>
            <person name="Clavel T."/>
        </authorList>
    </citation>
    <scope>NUCLEOTIDE SEQUENCE</scope>
    <source>
        <strain evidence="1">CLA-AA-H227</strain>
    </source>
</reference>
<sequence length="648" mass="73113">MENTQVNILLVDDRPENLLALEAVLTSPQYRLIKANSGIEALKWVLKEEFAVILMDVQMPLLNGFETVKMIREREKSKDIPIIFITALSQTVENVLYGYSVGAIDYIIKPFDPIVLKCKVDGFISMYTQKKIILEQKNLIASRTKELERVYTELKKKEAMSRAIGETSIDSIVFFSEDGTILSLNPTVKKMLGYSDGELVGKKVDLLFDLSISDIPTKANVETTAIRKDKTTFPIELHIADTEVEHEKIFVCTIRDITERKHYFEMLESLVKERTLELSETNRNLHNEIEEKKATMKQLYESEEKYRQLVENSPEAIIVRAVSSENISFINDTGVKLLKANSKEELVGRSMFEIVHPSDQEKARKVYKQLSRGETILPYEEKLVCVNGDVIDVQIKIIPFVYEGKASLHIVIRDMTEVKRNEEFIQQSEKLNVVGELAAGIAHEIRNPLTSLKGFTQLLEYKYSTDSDYVNIMIQEIDRINTIVSELLLLAKPGHDDFREVSLDQLIQNVTTLMSAQANLHGITLQPKMDPNLNSVMIKGVENKIKQVFINIIKNAIEASGAGGSIVIETMRVCDHIVISFTDTGVGIPKSILQNIGKPFFTTKATGTGLGIMVSKSIIESHDGEWNIRSKEGEGTTVEVKLPILKDL</sequence>
<comment type="caution">
    <text evidence="1">The sequence shown here is derived from an EMBL/GenBank/DDBJ whole genome shotgun (WGS) entry which is preliminary data.</text>
</comment>
<evidence type="ECO:0000313" key="1">
    <source>
        <dbReference type="EMBL" id="MEQ2525400.1"/>
    </source>
</evidence>
<keyword evidence="2" id="KW-1185">Reference proteome</keyword>
<proteinExistence type="predicted"/>
<organism evidence="1 2">
    <name type="scientific">Robertmurraya yapensis</name>
    <name type="common">ex Hitch et al 2024</name>
    <dbReference type="NCBI Taxonomy" id="3133160"/>
    <lineage>
        <taxon>Bacteria</taxon>
        <taxon>Bacillati</taxon>
        <taxon>Bacillota</taxon>
        <taxon>Bacilli</taxon>
        <taxon>Bacillales</taxon>
        <taxon>Bacillaceae</taxon>
        <taxon>Robertmurraya</taxon>
    </lineage>
</organism>
<protein>
    <submittedName>
        <fullName evidence="1">PAS domain S-box protein</fullName>
    </submittedName>
</protein>
<accession>A0ACC6S5Y1</accession>
<evidence type="ECO:0000313" key="2">
    <source>
        <dbReference type="Proteomes" id="UP001439875"/>
    </source>
</evidence>
<dbReference type="EMBL" id="JBBMEW010000001">
    <property type="protein sequence ID" value="MEQ2525400.1"/>
    <property type="molecule type" value="Genomic_DNA"/>
</dbReference>
<name>A0ACC6S5Y1_9BACI</name>
<dbReference type="Proteomes" id="UP001439875">
    <property type="component" value="Unassembled WGS sequence"/>
</dbReference>
<gene>
    <name evidence="1" type="ORF">WMO40_01700</name>
</gene>